<dbReference type="InterPro" id="IPR049730">
    <property type="entry name" value="SNF2/RAD54-like_C"/>
</dbReference>
<dbReference type="SMART" id="SM00490">
    <property type="entry name" value="HELICc"/>
    <property type="match status" value="1"/>
</dbReference>
<dbReference type="SUPFAM" id="SSF52540">
    <property type="entry name" value="P-loop containing nucleoside triphosphate hydrolases"/>
    <property type="match status" value="2"/>
</dbReference>
<sequence length="943" mass="110847">MQYESQISKYEYMTDQVHDTLGIDPIDFEQLARRMFTATPSILPTLESSNSFFVPTLSNRNTLSNRVVSPCMNDYQKTLLYPNAKRLKTEPFDSSNGSDTNTMKTETYETICEQVISNEIVDRNPQKFNNEIVEFGPCLNSTDVERNRKQWLYNGHLIQTFKLYQEIQFELLLENDPVIDVSIHLVIEMKAHQVDGVRFLWNQVFESTKKIAASVDHKTQQDQGGSGAILAHCMGLGKTFTTIVLLHTLFRHSNLTRMKRVLILCPVNTAINWKNEFHHWLHDLEPKINIYLFTNDDVRIAGREQFLRQWYENGGVLIMGYNMYRQLTYTVEDSPYGVQERIQKNKKRISSSTDLENIRKYRLYLRNPGPDLIICDEGHMIKNLKSAIACTLNQIRTRRRIILTGTPMQNNLQEYYAMVHFCKPNFLGTESRFTDLYRKPIEKGQHRDSCKEEVNYMRRRVYALRRRLQPLIHRRDLDVLRAFLPPKFEYTIKIRCQPLQRKLYESYIHGQINAISVHLNVAQLFADYQYLMKIWTHPWLLQPYFIEWYKKKRRDIDPTEIDTMIKNEFDDDAEKINKDIIPREMKSDVDSEEEMMNAIKQQWWFQLFDPIDAQLNFELSGKFMILKTILDECESIGDKLLIFVRSLATLDYIEQCLAYWSTQDPKSQWQKRLDYFRMDGNTSIKQRAADMKSFNDSNNSRSRLYLISTLAGGVGVNLYSANRVVILDTSWNPAHDLQAMFRSYRLGQMKPVFIYRLIVKGTMEEKIYKRQITKQAMFHRVVDAKQLARHFTHDELRKLYQFDFDTDDEPTDQMNTNRIHDELLRQLLREHADTITSYCEHDSFLIHNDDENLTKEEENQAKDEEENPYASYFRRRTHAPELSVNETFSNTEISEVAENDQSSSSSVESSSDESLQHCQDGVASYIQSGIPFTPFITLNSDDS</sequence>
<evidence type="ECO:0000256" key="9">
    <source>
        <dbReference type="SAM" id="MobiDB-lite"/>
    </source>
</evidence>
<feature type="region of interest" description="Disordered" evidence="9">
    <location>
        <begin position="856"/>
        <end position="876"/>
    </location>
</feature>
<keyword evidence="3" id="KW-0547">Nucleotide-binding</keyword>
<gene>
    <name evidence="12" type="ORF">XAT740_LOCUS18663</name>
</gene>
<dbReference type="GO" id="GO:0005524">
    <property type="term" value="F:ATP binding"/>
    <property type="evidence" value="ECO:0007669"/>
    <property type="project" value="UniProtKB-KW"/>
</dbReference>
<evidence type="ECO:0000256" key="8">
    <source>
        <dbReference type="ARBA" id="ARBA00023242"/>
    </source>
</evidence>
<comment type="similarity">
    <text evidence="2">Belongs to the SNF2/RAD54 helicase family.</text>
</comment>
<evidence type="ECO:0000256" key="7">
    <source>
        <dbReference type="ARBA" id="ARBA00023125"/>
    </source>
</evidence>
<dbReference type="InterPro" id="IPR044574">
    <property type="entry name" value="ARIP4-like"/>
</dbReference>
<keyword evidence="8" id="KW-0539">Nucleus</keyword>
<dbReference type="EMBL" id="CAJNOR010001252">
    <property type="protein sequence ID" value="CAF1107036.1"/>
    <property type="molecule type" value="Genomic_DNA"/>
</dbReference>
<keyword evidence="13" id="KW-1185">Reference proteome</keyword>
<dbReference type="InterPro" id="IPR038718">
    <property type="entry name" value="SNF2-like_sf"/>
</dbReference>
<feature type="region of interest" description="Disordered" evidence="9">
    <location>
        <begin position="895"/>
        <end position="920"/>
    </location>
</feature>
<evidence type="ECO:0000313" key="13">
    <source>
        <dbReference type="Proteomes" id="UP000663828"/>
    </source>
</evidence>
<evidence type="ECO:0008006" key="14">
    <source>
        <dbReference type="Google" id="ProtNLM"/>
    </source>
</evidence>
<keyword evidence="6" id="KW-0067">ATP-binding</keyword>
<dbReference type="PANTHER" id="PTHR45797">
    <property type="entry name" value="RAD54-LIKE"/>
    <property type="match status" value="1"/>
</dbReference>
<dbReference type="GO" id="GO:0004386">
    <property type="term" value="F:helicase activity"/>
    <property type="evidence" value="ECO:0007669"/>
    <property type="project" value="UniProtKB-KW"/>
</dbReference>
<dbReference type="SMART" id="SM00487">
    <property type="entry name" value="DEXDc"/>
    <property type="match status" value="1"/>
</dbReference>
<keyword evidence="4" id="KW-0378">Hydrolase</keyword>
<feature type="domain" description="Helicase ATP-binding" evidence="10">
    <location>
        <begin position="219"/>
        <end position="425"/>
    </location>
</feature>
<dbReference type="CDD" id="cd18793">
    <property type="entry name" value="SF2_C_SNF"/>
    <property type="match status" value="1"/>
</dbReference>
<dbReference type="InterPro" id="IPR001650">
    <property type="entry name" value="Helicase_C-like"/>
</dbReference>
<comment type="caution">
    <text evidence="12">The sequence shown here is derived from an EMBL/GenBank/DDBJ whole genome shotgun (WGS) entry which is preliminary data.</text>
</comment>
<dbReference type="Gene3D" id="3.40.50.10810">
    <property type="entry name" value="Tandem AAA-ATPase domain"/>
    <property type="match status" value="1"/>
</dbReference>
<proteinExistence type="inferred from homology"/>
<dbReference type="GO" id="GO:0003677">
    <property type="term" value="F:DNA binding"/>
    <property type="evidence" value="ECO:0007669"/>
    <property type="project" value="UniProtKB-KW"/>
</dbReference>
<evidence type="ECO:0000259" key="10">
    <source>
        <dbReference type="PROSITE" id="PS51192"/>
    </source>
</evidence>
<evidence type="ECO:0000259" key="11">
    <source>
        <dbReference type="PROSITE" id="PS51194"/>
    </source>
</evidence>
<name>A0A814PJY3_ADIRI</name>
<comment type="subcellular location">
    <subcellularLocation>
        <location evidence="1">Nucleus</location>
    </subcellularLocation>
</comment>
<reference evidence="12" key="1">
    <citation type="submission" date="2021-02" db="EMBL/GenBank/DDBJ databases">
        <authorList>
            <person name="Nowell W R."/>
        </authorList>
    </citation>
    <scope>NUCLEOTIDE SEQUENCE</scope>
</reference>
<dbReference type="PROSITE" id="PS51192">
    <property type="entry name" value="HELICASE_ATP_BIND_1"/>
    <property type="match status" value="1"/>
</dbReference>
<feature type="domain" description="Helicase C-terminal" evidence="11">
    <location>
        <begin position="625"/>
        <end position="800"/>
    </location>
</feature>
<evidence type="ECO:0000256" key="4">
    <source>
        <dbReference type="ARBA" id="ARBA00022801"/>
    </source>
</evidence>
<dbReference type="Pfam" id="PF00176">
    <property type="entry name" value="SNF2-rel_dom"/>
    <property type="match status" value="1"/>
</dbReference>
<protein>
    <recommendedName>
        <fullName evidence="14">Transcriptional regulator ATRX-like protein</fullName>
    </recommendedName>
</protein>
<dbReference type="PANTHER" id="PTHR45797:SF3">
    <property type="entry name" value="TRANSCRIPTIONAL REGULATOR ATRX HOMOLOG"/>
    <property type="match status" value="1"/>
</dbReference>
<evidence type="ECO:0000313" key="12">
    <source>
        <dbReference type="EMBL" id="CAF1107036.1"/>
    </source>
</evidence>
<dbReference type="Proteomes" id="UP000663828">
    <property type="component" value="Unassembled WGS sequence"/>
</dbReference>
<dbReference type="InterPro" id="IPR014001">
    <property type="entry name" value="Helicase_ATP-bd"/>
</dbReference>
<dbReference type="InterPro" id="IPR027417">
    <property type="entry name" value="P-loop_NTPase"/>
</dbReference>
<dbReference type="Pfam" id="PF00271">
    <property type="entry name" value="Helicase_C"/>
    <property type="match status" value="1"/>
</dbReference>
<dbReference type="InterPro" id="IPR000330">
    <property type="entry name" value="SNF2_N"/>
</dbReference>
<evidence type="ECO:0000256" key="6">
    <source>
        <dbReference type="ARBA" id="ARBA00022840"/>
    </source>
</evidence>
<evidence type="ECO:0000256" key="3">
    <source>
        <dbReference type="ARBA" id="ARBA00022741"/>
    </source>
</evidence>
<evidence type="ECO:0000256" key="1">
    <source>
        <dbReference type="ARBA" id="ARBA00004123"/>
    </source>
</evidence>
<keyword evidence="7" id="KW-0238">DNA-binding</keyword>
<evidence type="ECO:0000256" key="5">
    <source>
        <dbReference type="ARBA" id="ARBA00022806"/>
    </source>
</evidence>
<dbReference type="Gene3D" id="3.40.50.300">
    <property type="entry name" value="P-loop containing nucleotide triphosphate hydrolases"/>
    <property type="match status" value="1"/>
</dbReference>
<dbReference type="PROSITE" id="PS51194">
    <property type="entry name" value="HELICASE_CTER"/>
    <property type="match status" value="1"/>
</dbReference>
<dbReference type="GO" id="GO:0005634">
    <property type="term" value="C:nucleus"/>
    <property type="evidence" value="ECO:0007669"/>
    <property type="project" value="UniProtKB-SubCell"/>
</dbReference>
<dbReference type="GO" id="GO:0016887">
    <property type="term" value="F:ATP hydrolysis activity"/>
    <property type="evidence" value="ECO:0007669"/>
    <property type="project" value="InterPro"/>
</dbReference>
<feature type="compositionally biased region" description="Low complexity" evidence="9">
    <location>
        <begin position="895"/>
        <end position="913"/>
    </location>
</feature>
<evidence type="ECO:0000256" key="2">
    <source>
        <dbReference type="ARBA" id="ARBA00007025"/>
    </source>
</evidence>
<dbReference type="AlphaFoldDB" id="A0A814PJY3"/>
<keyword evidence="5" id="KW-0347">Helicase</keyword>
<organism evidence="12 13">
    <name type="scientific">Adineta ricciae</name>
    <name type="common">Rotifer</name>
    <dbReference type="NCBI Taxonomy" id="249248"/>
    <lineage>
        <taxon>Eukaryota</taxon>
        <taxon>Metazoa</taxon>
        <taxon>Spiralia</taxon>
        <taxon>Gnathifera</taxon>
        <taxon>Rotifera</taxon>
        <taxon>Eurotatoria</taxon>
        <taxon>Bdelloidea</taxon>
        <taxon>Adinetida</taxon>
        <taxon>Adinetidae</taxon>
        <taxon>Adineta</taxon>
    </lineage>
</organism>
<accession>A0A814PJY3</accession>